<evidence type="ECO:0000313" key="1">
    <source>
        <dbReference type="EMBL" id="KFF05589.1"/>
    </source>
</evidence>
<organism evidence="1 2">
    <name type="scientific">Flavobacterium reichenbachii</name>
    <dbReference type="NCBI Taxonomy" id="362418"/>
    <lineage>
        <taxon>Bacteria</taxon>
        <taxon>Pseudomonadati</taxon>
        <taxon>Bacteroidota</taxon>
        <taxon>Flavobacteriia</taxon>
        <taxon>Flavobacteriales</taxon>
        <taxon>Flavobacteriaceae</taxon>
        <taxon>Flavobacterium</taxon>
    </lineage>
</organism>
<keyword evidence="2" id="KW-1185">Reference proteome</keyword>
<proteinExistence type="predicted"/>
<evidence type="ECO:0000313" key="2">
    <source>
        <dbReference type="Proteomes" id="UP000028715"/>
    </source>
</evidence>
<dbReference type="EMBL" id="JPRL01000001">
    <property type="protein sequence ID" value="KFF05589.1"/>
    <property type="molecule type" value="Genomic_DNA"/>
</dbReference>
<dbReference type="eggNOG" id="ENOG502ZIAN">
    <property type="taxonomic scope" value="Bacteria"/>
</dbReference>
<dbReference type="OrthoDB" id="1361328at2"/>
<dbReference type="RefSeq" id="WP_035683152.1">
    <property type="nucleotide sequence ID" value="NZ_JPRL01000001.1"/>
</dbReference>
<accession>A0A085ZMC5</accession>
<gene>
    <name evidence="1" type="ORF">IW19_08705</name>
</gene>
<dbReference type="AlphaFoldDB" id="A0A085ZMC5"/>
<reference evidence="1 2" key="1">
    <citation type="submission" date="2014-07" db="EMBL/GenBank/DDBJ databases">
        <title>Genome of Flavobacterium reichenbachii LMG 25512.</title>
        <authorList>
            <person name="Stropko S.J."/>
            <person name="Pipes S.E."/>
            <person name="Newman J.D."/>
        </authorList>
    </citation>
    <scope>NUCLEOTIDE SEQUENCE [LARGE SCALE GENOMIC DNA]</scope>
    <source>
        <strain evidence="1 2">LMG 25512</strain>
    </source>
</reference>
<comment type="caution">
    <text evidence="1">The sequence shown here is derived from an EMBL/GenBank/DDBJ whole genome shotgun (WGS) entry which is preliminary data.</text>
</comment>
<protein>
    <submittedName>
        <fullName evidence="1">Uncharacterized protein</fullName>
    </submittedName>
</protein>
<sequence>MRKSDDDFRWMKVKNGRLHFAVVNLSIEKNEIGNEIIENYSGDGFSNNSIEIGTDGLEDWKLGLRKGLEFVLLNSSSFWTVTINGLEGKPFMDTNPTIVGYTGILALLKPDYYCNR</sequence>
<dbReference type="Proteomes" id="UP000028715">
    <property type="component" value="Unassembled WGS sequence"/>
</dbReference>
<name>A0A085ZMC5_9FLAO</name>